<dbReference type="Pfam" id="PF10275">
    <property type="entry name" value="Peptidase_C65"/>
    <property type="match status" value="1"/>
</dbReference>
<comment type="caution">
    <text evidence="2">The sequence shown here is derived from an EMBL/GenBank/DDBJ whole genome shotgun (WGS) entry which is preliminary data.</text>
</comment>
<keyword evidence="3" id="KW-1185">Reference proteome</keyword>
<dbReference type="Proteomes" id="UP000324897">
    <property type="component" value="Chromosome 2"/>
</dbReference>
<gene>
    <name evidence="2" type="ORF">EJB05_28760</name>
</gene>
<dbReference type="GO" id="GO:0004843">
    <property type="term" value="F:cysteine-type deubiquitinase activity"/>
    <property type="evidence" value="ECO:0007669"/>
    <property type="project" value="TreeGrafter"/>
</dbReference>
<feature type="region of interest" description="Disordered" evidence="1">
    <location>
        <begin position="1"/>
        <end position="244"/>
    </location>
</feature>
<dbReference type="Gene3D" id="1.20.1300.20">
    <property type="entry name" value="Peptidase C65 Otubain, subdomain 2"/>
    <property type="match status" value="1"/>
</dbReference>
<dbReference type="PANTHER" id="PTHR12931:SF17">
    <property type="entry name" value="OS02G0521500 PROTEIN"/>
    <property type="match status" value="1"/>
</dbReference>
<feature type="compositionally biased region" description="Pro residues" evidence="1">
    <location>
        <begin position="1"/>
        <end position="14"/>
    </location>
</feature>
<name>A0A5J9UR41_9POAL</name>
<dbReference type="InterPro" id="IPR019400">
    <property type="entry name" value="Peptidase_C65_otubain"/>
</dbReference>
<dbReference type="GO" id="GO:0043130">
    <property type="term" value="F:ubiquitin binding"/>
    <property type="evidence" value="ECO:0007669"/>
    <property type="project" value="TreeGrafter"/>
</dbReference>
<dbReference type="EMBL" id="RWGY01000013">
    <property type="protein sequence ID" value="TVU26223.1"/>
    <property type="molecule type" value="Genomic_DNA"/>
</dbReference>
<dbReference type="GO" id="GO:0005634">
    <property type="term" value="C:nucleus"/>
    <property type="evidence" value="ECO:0007669"/>
    <property type="project" value="TreeGrafter"/>
</dbReference>
<evidence type="ECO:0000313" key="2">
    <source>
        <dbReference type="EMBL" id="TVU26223.1"/>
    </source>
</evidence>
<feature type="compositionally biased region" description="Low complexity" evidence="1">
    <location>
        <begin position="96"/>
        <end position="105"/>
    </location>
</feature>
<dbReference type="GO" id="GO:0071108">
    <property type="term" value="P:protein K48-linked deubiquitination"/>
    <property type="evidence" value="ECO:0007669"/>
    <property type="project" value="TreeGrafter"/>
</dbReference>
<feature type="compositionally biased region" description="Low complexity" evidence="1">
    <location>
        <begin position="211"/>
        <end position="223"/>
    </location>
</feature>
<dbReference type="InterPro" id="IPR042467">
    <property type="entry name" value="Peptidase_C65_otubain_sub2"/>
</dbReference>
<organism evidence="2 3">
    <name type="scientific">Eragrostis curvula</name>
    <name type="common">weeping love grass</name>
    <dbReference type="NCBI Taxonomy" id="38414"/>
    <lineage>
        <taxon>Eukaryota</taxon>
        <taxon>Viridiplantae</taxon>
        <taxon>Streptophyta</taxon>
        <taxon>Embryophyta</taxon>
        <taxon>Tracheophyta</taxon>
        <taxon>Spermatophyta</taxon>
        <taxon>Magnoliopsida</taxon>
        <taxon>Liliopsida</taxon>
        <taxon>Poales</taxon>
        <taxon>Poaceae</taxon>
        <taxon>PACMAD clade</taxon>
        <taxon>Chloridoideae</taxon>
        <taxon>Eragrostideae</taxon>
        <taxon>Eragrostidinae</taxon>
        <taxon>Eragrostis</taxon>
    </lineage>
</organism>
<feature type="compositionally biased region" description="Low complexity" evidence="1">
    <location>
        <begin position="118"/>
        <end position="130"/>
    </location>
</feature>
<evidence type="ECO:0000256" key="1">
    <source>
        <dbReference type="SAM" id="MobiDB-lite"/>
    </source>
</evidence>
<reference evidence="2 3" key="1">
    <citation type="journal article" date="2019" name="Sci. Rep.">
        <title>A high-quality genome of Eragrostis curvula grass provides insights into Poaceae evolution and supports new strategies to enhance forage quality.</title>
        <authorList>
            <person name="Carballo J."/>
            <person name="Santos B.A.C.M."/>
            <person name="Zappacosta D."/>
            <person name="Garbus I."/>
            <person name="Selva J.P."/>
            <person name="Gallo C.A."/>
            <person name="Diaz A."/>
            <person name="Albertini E."/>
            <person name="Caccamo M."/>
            <person name="Echenique V."/>
        </authorList>
    </citation>
    <scope>NUCLEOTIDE SEQUENCE [LARGE SCALE GENOMIC DNA]</scope>
    <source>
        <strain evidence="3">cv. Victoria</strain>
        <tissue evidence="2">Leaf</tissue>
    </source>
</reference>
<protein>
    <recommendedName>
        <fullName evidence="4">Ubiquitinyl hydrolase 1</fullName>
    </recommendedName>
</protein>
<dbReference type="AlphaFoldDB" id="A0A5J9UR41"/>
<evidence type="ECO:0008006" key="4">
    <source>
        <dbReference type="Google" id="ProtNLM"/>
    </source>
</evidence>
<dbReference type="OrthoDB" id="640208at2759"/>
<feature type="compositionally biased region" description="Low complexity" evidence="1">
    <location>
        <begin position="169"/>
        <end position="182"/>
    </location>
</feature>
<dbReference type="CDD" id="cd22749">
    <property type="entry name" value="Otubain_C65"/>
    <property type="match status" value="1"/>
</dbReference>
<sequence length="496" mass="53415">MAIPRGPQPKPPPVGGHSGQSRKAAAAVQSGDSSALLLPIDAPAKSSVTKAKKRAAAPSCRKPVRADARELEEDAGLKSADASSSSGDEKAAGLYAARARSSRSSGVQDDEGGANASAPTKKPTAAAFPFCRERNPVESEDSSSSSGDEKAARAHSSSSSGVQDDDPGANASASTKKPTAAAVSFCDERNPVESEESSPPSGEEKASNKCAAPTTAASSSASSGIERLRDDDEEEVPAAASPTDEGAKCFWDSSSFLGRLLHCCGLITVVIPEKSEAPHVSEKKTCVSQAAIHYHIKESAAEKLSMYYSSFRVEHLLDRNDMSEEERLLCATEEISSAYESLNWPYDDFYEHCEAFRGLLQKVKVWKTQAGASSYKRRRLLTFFGDYQESDPIFSFLRITSATWICTHPEFSAFYTTTDDTTLEEYCRLEIIRRRSYADHLAIAGLIAALGIQLRVFSLSAEENQDIFITSCDEPNGGPIVTLVYNGIHYDILYPC</sequence>
<dbReference type="InterPro" id="IPR038765">
    <property type="entry name" value="Papain-like_cys_pep_sf"/>
</dbReference>
<dbReference type="PANTHER" id="PTHR12931">
    <property type="entry name" value="UBIQUITIN THIOLESTERASE PROTEIN OTUB"/>
    <property type="match status" value="1"/>
</dbReference>
<dbReference type="SUPFAM" id="SSF54001">
    <property type="entry name" value="Cysteine proteinases"/>
    <property type="match status" value="1"/>
</dbReference>
<evidence type="ECO:0000313" key="3">
    <source>
        <dbReference type="Proteomes" id="UP000324897"/>
    </source>
</evidence>
<accession>A0A5J9UR41</accession>
<proteinExistence type="predicted"/>
<dbReference type="Gramene" id="TVU26223">
    <property type="protein sequence ID" value="TVU26223"/>
    <property type="gene ID" value="EJB05_28760"/>
</dbReference>